<gene>
    <name evidence="1" type="ORF">US62_C0012G0030</name>
</gene>
<organism evidence="1 2">
    <name type="scientific">Candidatus Woesebacteria bacterium GW2011_GWA1_37_8</name>
    <dbReference type="NCBI Taxonomy" id="1618546"/>
    <lineage>
        <taxon>Bacteria</taxon>
        <taxon>Candidatus Woeseibacteriota</taxon>
    </lineage>
</organism>
<dbReference type="AlphaFoldDB" id="A0A0G0KYQ9"/>
<evidence type="ECO:0000313" key="1">
    <source>
        <dbReference type="EMBL" id="KKQ45616.1"/>
    </source>
</evidence>
<name>A0A0G0KYQ9_9BACT</name>
<reference evidence="1 2" key="1">
    <citation type="journal article" date="2015" name="Nature">
        <title>rRNA introns, odd ribosomes, and small enigmatic genomes across a large radiation of phyla.</title>
        <authorList>
            <person name="Brown C.T."/>
            <person name="Hug L.A."/>
            <person name="Thomas B.C."/>
            <person name="Sharon I."/>
            <person name="Castelle C.J."/>
            <person name="Singh A."/>
            <person name="Wilkins M.J."/>
            <person name="Williams K.H."/>
            <person name="Banfield J.F."/>
        </authorList>
    </citation>
    <scope>NUCLEOTIDE SEQUENCE [LARGE SCALE GENOMIC DNA]</scope>
</reference>
<dbReference type="Proteomes" id="UP000034603">
    <property type="component" value="Unassembled WGS sequence"/>
</dbReference>
<evidence type="ECO:0000313" key="2">
    <source>
        <dbReference type="Proteomes" id="UP000034603"/>
    </source>
</evidence>
<sequence length="91" mass="9755">MKQISYTGRIETRTYDLKGMPEEVAKRIVASGYGSALREVVEASGDPKGVQVIQLEGGGVYRIIAEGMCTSSSGDELLVQKGSQLGSGRRF</sequence>
<proteinExistence type="predicted"/>
<dbReference type="EMBL" id="LBTR01000012">
    <property type="protein sequence ID" value="KKQ45616.1"/>
    <property type="molecule type" value="Genomic_DNA"/>
</dbReference>
<comment type="caution">
    <text evidence="1">The sequence shown here is derived from an EMBL/GenBank/DDBJ whole genome shotgun (WGS) entry which is preliminary data.</text>
</comment>
<accession>A0A0G0KYQ9</accession>
<protein>
    <submittedName>
        <fullName evidence="1">Uncharacterized protein</fullName>
    </submittedName>
</protein>